<evidence type="ECO:0000256" key="5">
    <source>
        <dbReference type="ARBA" id="ARBA00023136"/>
    </source>
</evidence>
<sequence length="109" mass="11787">MPGPAKTPTLRTLHYAVGVALVALTVVGLLLFRILDPGAGGDSALLVDIGVIMGLALIKAYLVGAEYMEIRKSVTWLKAAFGSWLLLTWLSIMITTYLGMHLDGYIHFL</sequence>
<keyword evidence="2" id="KW-1003">Cell membrane</keyword>
<keyword evidence="4 6" id="KW-1133">Transmembrane helix</keyword>
<feature type="transmembrane region" description="Helical" evidence="6">
    <location>
        <begin position="76"/>
        <end position="100"/>
    </location>
</feature>
<evidence type="ECO:0000256" key="6">
    <source>
        <dbReference type="SAM" id="Phobius"/>
    </source>
</evidence>
<dbReference type="AlphaFoldDB" id="A0AAD1H8E6"/>
<evidence type="ECO:0000256" key="2">
    <source>
        <dbReference type="ARBA" id="ARBA00022475"/>
    </source>
</evidence>
<protein>
    <recommendedName>
        <fullName evidence="9">Cytochrome c oxidase subunit IV</fullName>
    </recommendedName>
</protein>
<dbReference type="RefSeq" id="WP_083156544.1">
    <property type="nucleotide sequence ID" value="NZ_AP022560.1"/>
</dbReference>
<evidence type="ECO:0000313" key="8">
    <source>
        <dbReference type="Proteomes" id="UP000466681"/>
    </source>
</evidence>
<evidence type="ECO:0000256" key="3">
    <source>
        <dbReference type="ARBA" id="ARBA00022692"/>
    </source>
</evidence>
<evidence type="ECO:0008006" key="9">
    <source>
        <dbReference type="Google" id="ProtNLM"/>
    </source>
</evidence>
<evidence type="ECO:0000313" key="7">
    <source>
        <dbReference type="EMBL" id="BBX00080.1"/>
    </source>
</evidence>
<accession>A0AAD1H8E6</accession>
<feature type="transmembrane region" description="Helical" evidence="6">
    <location>
        <begin position="44"/>
        <end position="64"/>
    </location>
</feature>
<dbReference type="GO" id="GO:0005886">
    <property type="term" value="C:plasma membrane"/>
    <property type="evidence" value="ECO:0007669"/>
    <property type="project" value="UniProtKB-SubCell"/>
</dbReference>
<keyword evidence="3 6" id="KW-0812">Transmembrane</keyword>
<reference evidence="7 8" key="1">
    <citation type="journal article" date="2019" name="Emerg. Microbes Infect.">
        <title>Comprehensive subspecies identification of 175 nontuberculous mycobacteria species based on 7547 genomic profiles.</title>
        <authorList>
            <person name="Matsumoto Y."/>
            <person name="Kinjo T."/>
            <person name="Motooka D."/>
            <person name="Nabeya D."/>
            <person name="Jung N."/>
            <person name="Uechi K."/>
            <person name="Horii T."/>
            <person name="Iida T."/>
            <person name="Fujita J."/>
            <person name="Nakamura S."/>
        </authorList>
    </citation>
    <scope>NUCLEOTIDE SEQUENCE [LARGE SCALE GENOMIC DNA]</scope>
    <source>
        <strain evidence="7 8">JCM 6375</strain>
    </source>
</reference>
<comment type="subcellular location">
    <subcellularLocation>
        <location evidence="1">Cell membrane</location>
        <topology evidence="1">Multi-pass membrane protein</topology>
    </subcellularLocation>
</comment>
<dbReference type="KEGG" id="mmor:MMOR_10160"/>
<keyword evidence="5 6" id="KW-0472">Membrane</keyword>
<keyword evidence="8" id="KW-1185">Reference proteome</keyword>
<gene>
    <name evidence="7" type="ORF">MMOR_10160</name>
</gene>
<dbReference type="Pfam" id="PF03626">
    <property type="entry name" value="COX4_pro"/>
    <property type="match status" value="1"/>
</dbReference>
<proteinExistence type="predicted"/>
<organism evidence="7 8">
    <name type="scientific">Mycolicibacterium moriokaense</name>
    <dbReference type="NCBI Taxonomy" id="39691"/>
    <lineage>
        <taxon>Bacteria</taxon>
        <taxon>Bacillati</taxon>
        <taxon>Actinomycetota</taxon>
        <taxon>Actinomycetes</taxon>
        <taxon>Mycobacteriales</taxon>
        <taxon>Mycobacteriaceae</taxon>
        <taxon>Mycolicibacterium</taxon>
    </lineage>
</organism>
<feature type="transmembrane region" description="Helical" evidence="6">
    <location>
        <begin position="12"/>
        <end position="32"/>
    </location>
</feature>
<dbReference type="Proteomes" id="UP000466681">
    <property type="component" value="Chromosome"/>
</dbReference>
<dbReference type="EMBL" id="AP022560">
    <property type="protein sequence ID" value="BBX00080.1"/>
    <property type="molecule type" value="Genomic_DNA"/>
</dbReference>
<evidence type="ECO:0000256" key="4">
    <source>
        <dbReference type="ARBA" id="ARBA00022989"/>
    </source>
</evidence>
<evidence type="ECO:0000256" key="1">
    <source>
        <dbReference type="ARBA" id="ARBA00004651"/>
    </source>
</evidence>
<name>A0AAD1H8E6_9MYCO</name>
<dbReference type="InterPro" id="IPR005171">
    <property type="entry name" value="Cyt_c_oxidase_su4_prok"/>
</dbReference>